<dbReference type="InterPro" id="IPR038257">
    <property type="entry name" value="CRISPR-assoc_Cas3_HD_sf"/>
</dbReference>
<evidence type="ECO:0000256" key="3">
    <source>
        <dbReference type="ARBA" id="ARBA00023118"/>
    </source>
</evidence>
<dbReference type="RefSeq" id="WP_013705102.1">
    <property type="nucleotide sequence ID" value="NC_015388.1"/>
</dbReference>
<dbReference type="GO" id="GO:0051607">
    <property type="term" value="P:defense response to virus"/>
    <property type="evidence" value="ECO:0007669"/>
    <property type="project" value="UniProtKB-KW"/>
</dbReference>
<evidence type="ECO:0000256" key="2">
    <source>
        <dbReference type="ARBA" id="ARBA00022801"/>
    </source>
</evidence>
<reference evidence="5 6" key="1">
    <citation type="journal article" date="2011" name="Stand. Genomic Sci.">
        <title>Complete genome sequence of the acetate-degrading sulfate reducer Desulfobacca acetoxidans type strain (ASRB2).</title>
        <authorList>
            <person name="Goker M."/>
            <person name="Teshima H."/>
            <person name="Lapidus A."/>
            <person name="Nolan M."/>
            <person name="Lucas S."/>
            <person name="Hammon N."/>
            <person name="Deshpande S."/>
            <person name="Cheng J.F."/>
            <person name="Tapia R."/>
            <person name="Han C."/>
            <person name="Goodwin L."/>
            <person name="Pitluck S."/>
            <person name="Huntemann M."/>
            <person name="Liolios K."/>
            <person name="Ivanova N."/>
            <person name="Pagani I."/>
            <person name="Mavromatis K."/>
            <person name="Ovchinikova G."/>
            <person name="Pati A."/>
            <person name="Chen A."/>
            <person name="Palaniappan K."/>
            <person name="Land M."/>
            <person name="Hauser L."/>
            <person name="Brambilla E.M."/>
            <person name="Rohde M."/>
            <person name="Spring S."/>
            <person name="Detter J.C."/>
            <person name="Woyke T."/>
            <person name="Bristow J."/>
            <person name="Eisen J.A."/>
            <person name="Markowitz V."/>
            <person name="Hugenholtz P."/>
            <person name="Kyrpides N.C."/>
            <person name="Klenk H.P."/>
        </authorList>
    </citation>
    <scope>NUCLEOTIDE SEQUENCE [LARGE SCALE GENOMIC DNA]</scope>
    <source>
        <strain evidence="6">ATCC 700848 / DSM 11109 / ASRB2</strain>
    </source>
</reference>
<dbReference type="OrthoDB" id="9810236at2"/>
<dbReference type="STRING" id="880072.Desac_0091"/>
<evidence type="ECO:0000313" key="5">
    <source>
        <dbReference type="EMBL" id="AEB07989.1"/>
    </source>
</evidence>
<keyword evidence="3" id="KW-0051">Antiviral defense</keyword>
<reference evidence="6" key="2">
    <citation type="submission" date="2011-03" db="EMBL/GenBank/DDBJ databases">
        <title>The complete genome of Desulfobacca acetoxidans DSM 11109.</title>
        <authorList>
            <consortium name="US DOE Joint Genome Institute (JGI-PGF)"/>
            <person name="Lucas S."/>
            <person name="Copeland A."/>
            <person name="Lapidus A."/>
            <person name="Bruce D."/>
            <person name="Goodwin L."/>
            <person name="Pitluck S."/>
            <person name="Peters L."/>
            <person name="Kyrpides N."/>
            <person name="Mavromatis K."/>
            <person name="Ivanova N."/>
            <person name="Ovchinnikova G."/>
            <person name="Teshima H."/>
            <person name="Detter J.C."/>
            <person name="Han C."/>
            <person name="Land M."/>
            <person name="Hauser L."/>
            <person name="Markowitz V."/>
            <person name="Cheng J.-F."/>
            <person name="Hugenholtz P."/>
            <person name="Woyke T."/>
            <person name="Wu D."/>
            <person name="Spring S."/>
            <person name="Schueler E."/>
            <person name="Brambilla E."/>
            <person name="Klenk H.-P."/>
            <person name="Eisen J.A."/>
        </authorList>
    </citation>
    <scope>NUCLEOTIDE SEQUENCE [LARGE SCALE GENOMIC DNA]</scope>
    <source>
        <strain evidence="6">ATCC 700848 / DSM 11109 / ASRB2</strain>
    </source>
</reference>
<dbReference type="EMBL" id="CP002629">
    <property type="protein sequence ID" value="AEB07989.1"/>
    <property type="molecule type" value="Genomic_DNA"/>
</dbReference>
<feature type="domain" description="HD Cas3-type" evidence="4">
    <location>
        <begin position="7"/>
        <end position="219"/>
    </location>
</feature>
<dbReference type="NCBIfam" id="TIGR01596">
    <property type="entry name" value="cas3_HD"/>
    <property type="match status" value="1"/>
</dbReference>
<dbReference type="GO" id="GO:0016787">
    <property type="term" value="F:hydrolase activity"/>
    <property type="evidence" value="ECO:0007669"/>
    <property type="project" value="UniProtKB-KW"/>
</dbReference>
<gene>
    <name evidence="5" type="ordered locus">Desac_0091</name>
</gene>
<dbReference type="GO" id="GO:0046872">
    <property type="term" value="F:metal ion binding"/>
    <property type="evidence" value="ECO:0007669"/>
    <property type="project" value="UniProtKB-KW"/>
</dbReference>
<dbReference type="CDD" id="cd09641">
    <property type="entry name" value="Cas3''_I"/>
    <property type="match status" value="1"/>
</dbReference>
<keyword evidence="6" id="KW-1185">Reference proteome</keyword>
<keyword evidence="2" id="KW-0378">Hydrolase</keyword>
<evidence type="ECO:0000313" key="6">
    <source>
        <dbReference type="Proteomes" id="UP000000483"/>
    </source>
</evidence>
<dbReference type="InterPro" id="IPR006483">
    <property type="entry name" value="CRISPR-assoc_Cas3_HD"/>
</dbReference>
<proteinExistence type="predicted"/>
<dbReference type="Gene3D" id="1.10.3210.30">
    <property type="match status" value="1"/>
</dbReference>
<protein>
    <submittedName>
        <fullName evidence="5">CRISPR-associated HD domain protein</fullName>
    </submittedName>
</protein>
<dbReference type="HOGENOM" id="CLU_1102372_0_0_7"/>
<dbReference type="Pfam" id="PF18019">
    <property type="entry name" value="Cas3_HD"/>
    <property type="match status" value="1"/>
</dbReference>
<name>F2NJ31_DESAR</name>
<accession>F2NJ31</accession>
<evidence type="ECO:0000259" key="4">
    <source>
        <dbReference type="PROSITE" id="PS51643"/>
    </source>
</evidence>
<evidence type="ECO:0000256" key="1">
    <source>
        <dbReference type="ARBA" id="ARBA00022723"/>
    </source>
</evidence>
<dbReference type="PROSITE" id="PS51643">
    <property type="entry name" value="HD_CAS3"/>
    <property type="match status" value="1"/>
</dbReference>
<dbReference type="AlphaFoldDB" id="F2NJ31"/>
<dbReference type="eggNOG" id="COG2254">
    <property type="taxonomic scope" value="Bacteria"/>
</dbReference>
<dbReference type="KEGG" id="dao:Desac_0091"/>
<keyword evidence="1" id="KW-0479">Metal-binding</keyword>
<sequence>MFDLLNYSAPGEIYEDHVKFCLKAWAGFKERMIPTLARLFDTQIHEVKATVEMMIVCHDVGKLSARWQDYIKSPKEKRSKGPPHATLGAPYVLYFNERSKHDLYYAGALAILMHHTDSGLAQGNLEHPAEDAINRRLVEYGTERIRWAAGAEESFRRSVGFSSLTEKLPELTEAITLGSLENMAKDLRQWARCPREIDRHRRRLQALALHHILKVCDWRAASQRPQQEPDEDEEGEKIEKKCKQSLLSVFLDGGLLP</sequence>
<organism evidence="5 6">
    <name type="scientific">Desulfobacca acetoxidans (strain ATCC 700848 / DSM 11109 / ASRB2)</name>
    <dbReference type="NCBI Taxonomy" id="880072"/>
    <lineage>
        <taxon>Bacteria</taxon>
        <taxon>Pseudomonadati</taxon>
        <taxon>Thermodesulfobacteriota</taxon>
        <taxon>Desulfobaccia</taxon>
        <taxon>Desulfobaccales</taxon>
        <taxon>Desulfobaccaceae</taxon>
        <taxon>Desulfobacca</taxon>
    </lineage>
</organism>
<dbReference type="Proteomes" id="UP000000483">
    <property type="component" value="Chromosome"/>
</dbReference>